<keyword evidence="2" id="KW-1185">Reference proteome</keyword>
<dbReference type="AlphaFoldDB" id="A0A368L374"/>
<name>A0A368L374_9BURK</name>
<evidence type="ECO:0000313" key="2">
    <source>
        <dbReference type="Proteomes" id="UP000252357"/>
    </source>
</evidence>
<reference evidence="1 2" key="1">
    <citation type="journal article" date="2018" name="Int. J. Syst. Evol. Microbiol.">
        <title>Parvibium lacunae gen. nov., sp. nov., a new member of the family Alcaligenaceae isolated from a freshwater pond.</title>
        <authorList>
            <person name="Chen W.M."/>
            <person name="Xie P.B."/>
            <person name="Hsu M.Y."/>
            <person name="Sheu S.Y."/>
        </authorList>
    </citation>
    <scope>NUCLEOTIDE SEQUENCE [LARGE SCALE GENOMIC DNA]</scope>
    <source>
        <strain evidence="1 2">KMB9</strain>
    </source>
</reference>
<proteinExistence type="predicted"/>
<gene>
    <name evidence="1" type="ORF">DU000_04145</name>
</gene>
<organism evidence="1 2">
    <name type="scientific">Parvibium lacunae</name>
    <dbReference type="NCBI Taxonomy" id="1888893"/>
    <lineage>
        <taxon>Bacteria</taxon>
        <taxon>Pseudomonadati</taxon>
        <taxon>Pseudomonadota</taxon>
        <taxon>Betaproteobacteria</taxon>
        <taxon>Burkholderiales</taxon>
        <taxon>Alcaligenaceae</taxon>
        <taxon>Parvibium</taxon>
    </lineage>
</organism>
<dbReference type="EMBL" id="QPGB01000002">
    <property type="protein sequence ID" value="RCS58041.1"/>
    <property type="molecule type" value="Genomic_DNA"/>
</dbReference>
<protein>
    <submittedName>
        <fullName evidence="1">Uncharacterized protein</fullName>
    </submittedName>
</protein>
<sequence>MVSALAPETVPEFMAGAALGPVGSKVGGLGIKQLNRLPVLGADVGEGIAQGIQGSAKYLRDLGVPDWKITPRPFEYGTLNANPLPFSLQRVGSGVNTTLKPYSLSNEQTRIWYHNQLDAIPTQIDSTLSLREQALQSFQMRNEIKLQARELMSDRAAAAELPEPKTLQDVVRKAYEQGLRGDDVWIYVRDGATRSNKNVDDALGLTRK</sequence>
<accession>A0A368L374</accession>
<dbReference type="Proteomes" id="UP000252357">
    <property type="component" value="Unassembled WGS sequence"/>
</dbReference>
<comment type="caution">
    <text evidence="1">The sequence shown here is derived from an EMBL/GenBank/DDBJ whole genome shotgun (WGS) entry which is preliminary data.</text>
</comment>
<evidence type="ECO:0000313" key="1">
    <source>
        <dbReference type="EMBL" id="RCS58041.1"/>
    </source>
</evidence>